<dbReference type="SUPFAM" id="SSF52540">
    <property type="entry name" value="P-loop containing nucleoside triphosphate hydrolases"/>
    <property type="match status" value="1"/>
</dbReference>
<proteinExistence type="predicted"/>
<evidence type="ECO:0000313" key="4">
    <source>
        <dbReference type="Proteomes" id="UP000184128"/>
    </source>
</evidence>
<dbReference type="CDD" id="cd00009">
    <property type="entry name" value="AAA"/>
    <property type="match status" value="1"/>
</dbReference>
<evidence type="ECO:0000259" key="2">
    <source>
        <dbReference type="Pfam" id="PF07319"/>
    </source>
</evidence>
<organism evidence="3 4">
    <name type="scientific">Atopostipes suicloacalis DSM 15692</name>
    <dbReference type="NCBI Taxonomy" id="1121025"/>
    <lineage>
        <taxon>Bacteria</taxon>
        <taxon>Bacillati</taxon>
        <taxon>Bacillota</taxon>
        <taxon>Bacilli</taxon>
        <taxon>Lactobacillales</taxon>
        <taxon>Carnobacteriaceae</taxon>
        <taxon>Atopostipes</taxon>
    </lineage>
</organism>
<feature type="domain" description="Primosomal DnaI N-terminal" evidence="2">
    <location>
        <begin position="1"/>
        <end position="93"/>
    </location>
</feature>
<dbReference type="RefSeq" id="WP_073298173.1">
    <property type="nucleotide sequence ID" value="NZ_FQUF01000020.1"/>
</dbReference>
<sequence>MESIGDYLNKMMSSSETRGKYEELINQALQDEEVVTFIQNHKKELTTNAVERSAANLYEFVLEKEKARKGQGQLMPGYIPKLILNNKRIEVTYVATDEHLEKRKQEDLKRRIHSVYMPKDIKEATFDQFEMTHGRREALDQSIQFVEDYIKNPDGFHKGLYLHGAFGVGKTYLLGAIAHELSTFGYPSTLVHYPTFATEMRSSVGQQTTGEKLDSYKGTPILMLDDIGAEYATSWIRDDVLGVILQYRMQNELPTLFSSNFTMDRLENEHFRFNQHNDDEQLKAKRIMERIRFLTDEIEVTGKNRRND</sequence>
<dbReference type="Proteomes" id="UP000184128">
    <property type="component" value="Unassembled WGS sequence"/>
</dbReference>
<dbReference type="PANTHER" id="PTHR30050">
    <property type="entry name" value="CHROMOSOMAL REPLICATION INITIATOR PROTEIN DNAA"/>
    <property type="match status" value="1"/>
</dbReference>
<dbReference type="InterPro" id="IPR009928">
    <property type="entry name" value="DnaI_N"/>
</dbReference>
<dbReference type="PANTHER" id="PTHR30050:SF8">
    <property type="entry name" value="PRIMOSOMAL PROTEIN DNAI"/>
    <property type="match status" value="1"/>
</dbReference>
<dbReference type="NCBIfam" id="NF006505">
    <property type="entry name" value="PRK08939.1"/>
    <property type="match status" value="1"/>
</dbReference>
<gene>
    <name evidence="3" type="ORF">SAMN02745249_01425</name>
</gene>
<reference evidence="3 4" key="1">
    <citation type="submission" date="2016-11" db="EMBL/GenBank/DDBJ databases">
        <authorList>
            <person name="Jaros S."/>
            <person name="Januszkiewicz K."/>
            <person name="Wedrychowicz H."/>
        </authorList>
    </citation>
    <scope>NUCLEOTIDE SEQUENCE [LARGE SCALE GENOMIC DNA]</scope>
    <source>
        <strain evidence="3 4">DSM 15692</strain>
    </source>
</reference>
<dbReference type="InterPro" id="IPR027417">
    <property type="entry name" value="P-loop_NTPase"/>
</dbReference>
<protein>
    <submittedName>
        <fullName evidence="3">Primosomal protein DnaI</fullName>
    </submittedName>
</protein>
<evidence type="ECO:0000259" key="1">
    <source>
        <dbReference type="Pfam" id="PF00308"/>
    </source>
</evidence>
<dbReference type="GO" id="GO:0006260">
    <property type="term" value="P:DNA replication"/>
    <property type="evidence" value="ECO:0007669"/>
    <property type="project" value="TreeGrafter"/>
</dbReference>
<accession>A0A1M4XE18</accession>
<dbReference type="EMBL" id="FQUF01000020">
    <property type="protein sequence ID" value="SHE91516.1"/>
    <property type="molecule type" value="Genomic_DNA"/>
</dbReference>
<dbReference type="Pfam" id="PF07319">
    <property type="entry name" value="DnaI_N"/>
    <property type="match status" value="1"/>
</dbReference>
<dbReference type="STRING" id="1121025.SAMN02745249_01425"/>
<dbReference type="InterPro" id="IPR013317">
    <property type="entry name" value="DnaA_dom"/>
</dbReference>
<keyword evidence="4" id="KW-1185">Reference proteome</keyword>
<dbReference type="Gene3D" id="3.40.50.300">
    <property type="entry name" value="P-loop containing nucleotide triphosphate hydrolases"/>
    <property type="match status" value="1"/>
</dbReference>
<evidence type="ECO:0000313" key="3">
    <source>
        <dbReference type="EMBL" id="SHE91516.1"/>
    </source>
</evidence>
<name>A0A1M4XE18_9LACT</name>
<dbReference type="OrthoDB" id="61127at2"/>
<feature type="domain" description="Chromosomal replication initiator protein DnaA ATPAse" evidence="1">
    <location>
        <begin position="124"/>
        <end position="228"/>
    </location>
</feature>
<dbReference type="Pfam" id="PF00308">
    <property type="entry name" value="Bac_DnaA"/>
    <property type="match status" value="1"/>
</dbReference>
<dbReference type="AlphaFoldDB" id="A0A1M4XE18"/>